<name>A0ABP3J0Q5_9ACTN</name>
<keyword evidence="4" id="KW-1185">Reference proteome</keyword>
<evidence type="ECO:0000313" key="4">
    <source>
        <dbReference type="Proteomes" id="UP001500879"/>
    </source>
</evidence>
<feature type="region of interest" description="Disordered" evidence="1">
    <location>
        <begin position="104"/>
        <end position="131"/>
    </location>
</feature>
<evidence type="ECO:0000256" key="2">
    <source>
        <dbReference type="SAM" id="Phobius"/>
    </source>
</evidence>
<evidence type="ECO:0000313" key="3">
    <source>
        <dbReference type="EMBL" id="GAA0436379.1"/>
    </source>
</evidence>
<sequence>MSAPRSVSGHGPGPVRRSLRWMYGTVLRGTVFSLVLALLLLVGYLRVMNRVGGGPLSSGCPKPSAGVSPTSLHGEFTGPDGMRITLAYPERTFRVKNWPLKDSAPDYRDSRRLDGSGTWSADRPSAPSGTTLTLRFRDAPAGDPVKDLGVGGDNGAPVLFEDHDPDVCPSLVFQRAGGGG</sequence>
<proteinExistence type="predicted"/>
<keyword evidence="2" id="KW-0812">Transmembrane</keyword>
<evidence type="ECO:0000256" key="1">
    <source>
        <dbReference type="SAM" id="MobiDB-lite"/>
    </source>
</evidence>
<feature type="compositionally biased region" description="Basic and acidic residues" evidence="1">
    <location>
        <begin position="104"/>
        <end position="114"/>
    </location>
</feature>
<keyword evidence="2" id="KW-1133">Transmembrane helix</keyword>
<reference evidence="4" key="1">
    <citation type="journal article" date="2019" name="Int. J. Syst. Evol. Microbiol.">
        <title>The Global Catalogue of Microorganisms (GCM) 10K type strain sequencing project: providing services to taxonomists for standard genome sequencing and annotation.</title>
        <authorList>
            <consortium name="The Broad Institute Genomics Platform"/>
            <consortium name="The Broad Institute Genome Sequencing Center for Infectious Disease"/>
            <person name="Wu L."/>
            <person name="Ma J."/>
        </authorList>
    </citation>
    <scope>NUCLEOTIDE SEQUENCE [LARGE SCALE GENOMIC DNA]</scope>
    <source>
        <strain evidence="4">JCM 4788</strain>
    </source>
</reference>
<keyword evidence="2" id="KW-0472">Membrane</keyword>
<comment type="caution">
    <text evidence="3">The sequence shown here is derived from an EMBL/GenBank/DDBJ whole genome shotgun (WGS) entry which is preliminary data.</text>
</comment>
<protein>
    <submittedName>
        <fullName evidence="3">Uncharacterized protein</fullName>
    </submittedName>
</protein>
<dbReference type="Proteomes" id="UP001500879">
    <property type="component" value="Unassembled WGS sequence"/>
</dbReference>
<organism evidence="3 4">
    <name type="scientific">Streptomyces luteireticuli</name>
    <dbReference type="NCBI Taxonomy" id="173858"/>
    <lineage>
        <taxon>Bacteria</taxon>
        <taxon>Bacillati</taxon>
        <taxon>Actinomycetota</taxon>
        <taxon>Actinomycetes</taxon>
        <taxon>Kitasatosporales</taxon>
        <taxon>Streptomycetaceae</taxon>
        <taxon>Streptomyces</taxon>
    </lineage>
</organism>
<accession>A0ABP3J0Q5</accession>
<gene>
    <name evidence="3" type="ORF">GCM10010357_67280</name>
</gene>
<feature type="transmembrane region" description="Helical" evidence="2">
    <location>
        <begin position="20"/>
        <end position="45"/>
    </location>
</feature>
<dbReference type="EMBL" id="BAAABX010000086">
    <property type="protein sequence ID" value="GAA0436379.1"/>
    <property type="molecule type" value="Genomic_DNA"/>
</dbReference>